<proteinExistence type="inferred from homology"/>
<keyword evidence="5 12" id="KW-0479">Metal-binding</keyword>
<feature type="binding site" evidence="12">
    <location>
        <begin position="265"/>
        <end position="270"/>
    </location>
    <ligand>
        <name>ATP</name>
        <dbReference type="ChEBI" id="CHEBI:30616"/>
    </ligand>
</feature>
<feature type="binding site" evidence="12">
    <location>
        <position position="333"/>
    </location>
    <ligand>
        <name>K(+)</name>
        <dbReference type="ChEBI" id="CHEBI:29103"/>
    </ligand>
</feature>
<evidence type="ECO:0000256" key="8">
    <source>
        <dbReference type="ARBA" id="ARBA00022840"/>
    </source>
</evidence>
<name>A0A7G6YEI3_9MICO</name>
<comment type="catalytic activity">
    <reaction evidence="12">
        <text>D-ribose + ATP = D-ribose 5-phosphate + ADP + H(+)</text>
        <dbReference type="Rhea" id="RHEA:13697"/>
        <dbReference type="ChEBI" id="CHEBI:15378"/>
        <dbReference type="ChEBI" id="CHEBI:30616"/>
        <dbReference type="ChEBI" id="CHEBI:47013"/>
        <dbReference type="ChEBI" id="CHEBI:78346"/>
        <dbReference type="ChEBI" id="CHEBI:456216"/>
        <dbReference type="EC" id="2.7.1.15"/>
    </reaction>
</comment>
<comment type="pathway">
    <text evidence="12">Carbohydrate metabolism; D-ribose degradation; D-ribose 5-phosphate from beta-D-ribopyranose: step 2/2.</text>
</comment>
<feature type="domain" description="Carbohydrate kinase PfkB" evidence="13">
    <location>
        <begin position="43"/>
        <end position="338"/>
    </location>
</feature>
<dbReference type="EC" id="2.7.1.15" evidence="2 12"/>
<comment type="similarity">
    <text evidence="12">Belongs to the carbohydrate kinase PfkB family. Ribokinase subfamily.</text>
</comment>
<feature type="active site" description="Proton acceptor" evidence="12">
    <location>
        <position position="298"/>
    </location>
</feature>
<protein>
    <recommendedName>
        <fullName evidence="3 12">Ribokinase</fullName>
        <shortName evidence="12">RK</shortName>
        <ecNumber evidence="2 12">2.7.1.15</ecNumber>
    </recommendedName>
</protein>
<comment type="subunit">
    <text evidence="12">Homodimer.</text>
</comment>
<dbReference type="PROSITE" id="PS00584">
    <property type="entry name" value="PFKB_KINASES_2"/>
    <property type="match status" value="1"/>
</dbReference>
<keyword evidence="4 12" id="KW-0808">Transferase</keyword>
<keyword evidence="11 12" id="KW-0119">Carbohydrate metabolism</keyword>
<dbReference type="Gene3D" id="3.40.1190.20">
    <property type="match status" value="1"/>
</dbReference>
<gene>
    <name evidence="12" type="primary">rbsK</name>
    <name evidence="14" type="ORF">F1C12_18450</name>
</gene>
<dbReference type="Proteomes" id="UP000515511">
    <property type="component" value="Chromosome"/>
</dbReference>
<evidence type="ECO:0000256" key="6">
    <source>
        <dbReference type="ARBA" id="ARBA00022741"/>
    </source>
</evidence>
<evidence type="ECO:0000256" key="4">
    <source>
        <dbReference type="ARBA" id="ARBA00022679"/>
    </source>
</evidence>
<dbReference type="PANTHER" id="PTHR10584:SF166">
    <property type="entry name" value="RIBOKINASE"/>
    <property type="match status" value="1"/>
</dbReference>
<keyword evidence="8 12" id="KW-0067">ATP-binding</keyword>
<dbReference type="InterPro" id="IPR002139">
    <property type="entry name" value="Ribo/fructo_kinase"/>
</dbReference>
<reference evidence="15" key="1">
    <citation type="submission" date="2019-09" db="EMBL/GenBank/DDBJ databases">
        <title>Antimicrobial potential of Antarctic Bacteria.</title>
        <authorList>
            <person name="Benaud N."/>
            <person name="Edwards R.J."/>
            <person name="Ferrari B.C."/>
        </authorList>
    </citation>
    <scope>NUCLEOTIDE SEQUENCE [LARGE SCALE GENOMIC DNA]</scope>
    <source>
        <strain evidence="15">INR9</strain>
    </source>
</reference>
<dbReference type="GO" id="GO:0046872">
    <property type="term" value="F:metal ion binding"/>
    <property type="evidence" value="ECO:0007669"/>
    <property type="project" value="UniProtKB-KW"/>
</dbReference>
<evidence type="ECO:0000313" key="14">
    <source>
        <dbReference type="EMBL" id="QNE36898.1"/>
    </source>
</evidence>
<dbReference type="GO" id="GO:0005829">
    <property type="term" value="C:cytosol"/>
    <property type="evidence" value="ECO:0007669"/>
    <property type="project" value="TreeGrafter"/>
</dbReference>
<feature type="binding site" evidence="12">
    <location>
        <position position="298"/>
    </location>
    <ligand>
        <name>substrate</name>
    </ligand>
</feature>
<dbReference type="GO" id="GO:0004747">
    <property type="term" value="F:ribokinase activity"/>
    <property type="evidence" value="ECO:0007669"/>
    <property type="project" value="UniProtKB-UniRule"/>
</dbReference>
<dbReference type="InterPro" id="IPR011611">
    <property type="entry name" value="PfkB_dom"/>
</dbReference>
<dbReference type="Pfam" id="PF00294">
    <property type="entry name" value="PfkB"/>
    <property type="match status" value="1"/>
</dbReference>
<feature type="binding site" evidence="12">
    <location>
        <position position="337"/>
    </location>
    <ligand>
        <name>K(+)</name>
        <dbReference type="ChEBI" id="CHEBI:29103"/>
    </ligand>
</feature>
<dbReference type="EMBL" id="CP043641">
    <property type="protein sequence ID" value="QNE36898.1"/>
    <property type="molecule type" value="Genomic_DNA"/>
</dbReference>
<dbReference type="InterPro" id="IPR011877">
    <property type="entry name" value="Ribokinase"/>
</dbReference>
<evidence type="ECO:0000256" key="12">
    <source>
        <dbReference type="HAMAP-Rule" id="MF_01987"/>
    </source>
</evidence>
<keyword evidence="7 12" id="KW-0418">Kinase</keyword>
<evidence type="ECO:0000256" key="10">
    <source>
        <dbReference type="ARBA" id="ARBA00022958"/>
    </source>
</evidence>
<evidence type="ECO:0000256" key="7">
    <source>
        <dbReference type="ARBA" id="ARBA00022777"/>
    </source>
</evidence>
<dbReference type="PRINTS" id="PR00990">
    <property type="entry name" value="RIBOKINASE"/>
</dbReference>
<keyword evidence="6 12" id="KW-0547">Nucleotide-binding</keyword>
<evidence type="ECO:0000259" key="13">
    <source>
        <dbReference type="Pfam" id="PF00294"/>
    </source>
</evidence>
<evidence type="ECO:0000256" key="11">
    <source>
        <dbReference type="ARBA" id="ARBA00023277"/>
    </source>
</evidence>
<feature type="binding site" evidence="12">
    <location>
        <position position="225"/>
    </location>
    <ligand>
        <name>ATP</name>
        <dbReference type="ChEBI" id="CHEBI:30616"/>
    </ligand>
</feature>
<dbReference type="GO" id="GO:0005524">
    <property type="term" value="F:ATP binding"/>
    <property type="evidence" value="ECO:0007669"/>
    <property type="project" value="UniProtKB-UniRule"/>
</dbReference>
<evidence type="ECO:0000256" key="3">
    <source>
        <dbReference type="ARBA" id="ARBA00016943"/>
    </source>
</evidence>
<dbReference type="UniPathway" id="UPA00916">
    <property type="reaction ID" value="UER00889"/>
</dbReference>
<sequence length="352" mass="35151">MFAYQHRATRVDNARRQCRMAALMERNPVERFDDERTTAAACVVVLGSANIDSYVYLDRFPQPGETVFGTAGRRGLGGKGANQAVAAALIGAATSFLGQVGADDGGAFVRDTLAGYGVDTSGLRVSPTAVTGSAQITVDAAGENTIVVVSGANAEAGPDILGPESAALDVPAGSIGLAQGELPAEAVAAFARALAARGLRFILNLAPVIDIAPDALRLADPLIVNESEALALLARDGDPRSFGTADALDAARRLAGTVAESVVITLGADGAVAATGDRQWHQPAPVPAVVVDTTGAGDAFVGALAAALAGGADLETAVGRGAAAGSAAVAALGTVDSYDALRALAQDGVVVP</sequence>
<keyword evidence="9 12" id="KW-0460">Magnesium</keyword>
<feature type="binding site" evidence="12">
    <location>
        <position position="292"/>
    </location>
    <ligand>
        <name>K(+)</name>
        <dbReference type="ChEBI" id="CHEBI:29103"/>
    </ligand>
</feature>
<feature type="binding site" evidence="12">
    <location>
        <position position="328"/>
    </location>
    <ligand>
        <name>K(+)</name>
        <dbReference type="ChEBI" id="CHEBI:29103"/>
    </ligand>
</feature>
<evidence type="ECO:0000256" key="2">
    <source>
        <dbReference type="ARBA" id="ARBA00012035"/>
    </source>
</evidence>
<dbReference type="GO" id="GO:0019303">
    <property type="term" value="P:D-ribose catabolic process"/>
    <property type="evidence" value="ECO:0007669"/>
    <property type="project" value="UniProtKB-UniRule"/>
</dbReference>
<evidence type="ECO:0000256" key="9">
    <source>
        <dbReference type="ARBA" id="ARBA00022842"/>
    </source>
</evidence>
<comment type="cofactor">
    <cofactor evidence="12">
        <name>Mg(2+)</name>
        <dbReference type="ChEBI" id="CHEBI:18420"/>
    </cofactor>
    <text evidence="12">Requires a divalent cation, most likely magnesium in vivo, as an electrophilic catalyst to aid phosphoryl group transfer. It is the chelate of the metal and the nucleotide that is the actual substrate.</text>
</comment>
<feature type="binding site" evidence="12">
    <location>
        <position position="331"/>
    </location>
    <ligand>
        <name>K(+)</name>
        <dbReference type="ChEBI" id="CHEBI:29103"/>
    </ligand>
</feature>
<dbReference type="CDD" id="cd01174">
    <property type="entry name" value="ribokinase"/>
    <property type="match status" value="1"/>
</dbReference>
<comment type="activity regulation">
    <text evidence="12">Activated by a monovalent cation that binds near, but not in, the active site. The most likely occupant of the site in vivo is potassium. Ion binding induces a conformational change that may alter substrate affinity.</text>
</comment>
<organism evidence="14 15">
    <name type="scientific">Leifsonia shinshuensis</name>
    <dbReference type="NCBI Taxonomy" id="150026"/>
    <lineage>
        <taxon>Bacteria</taxon>
        <taxon>Bacillati</taxon>
        <taxon>Actinomycetota</taxon>
        <taxon>Actinomycetes</taxon>
        <taxon>Micrococcales</taxon>
        <taxon>Microbacteriaceae</taxon>
        <taxon>Leifsonia</taxon>
    </lineage>
</organism>
<comment type="function">
    <text evidence="12">Catalyzes the phosphorylation of ribose at O-5 in a reaction requiring ATP and magnesium. The resulting D-ribose-5-phosphate can then be used either for sythesis of nucleotides, histidine, and tryptophan, or as a component of the pentose phosphate pathway.</text>
</comment>
<comment type="subcellular location">
    <subcellularLocation>
        <location evidence="12">Cytoplasm</location>
    </subcellularLocation>
</comment>
<dbReference type="KEGG" id="lse:F1C12_18450"/>
<dbReference type="PANTHER" id="PTHR10584">
    <property type="entry name" value="SUGAR KINASE"/>
    <property type="match status" value="1"/>
</dbReference>
<dbReference type="InterPro" id="IPR002173">
    <property type="entry name" value="Carboh/pur_kinase_PfkB_CS"/>
</dbReference>
<evidence type="ECO:0000313" key="15">
    <source>
        <dbReference type="Proteomes" id="UP000515511"/>
    </source>
</evidence>
<accession>A0A7G6YEI3</accession>
<feature type="binding site" evidence="12">
    <location>
        <begin position="50"/>
        <end position="52"/>
    </location>
    <ligand>
        <name>substrate</name>
    </ligand>
</feature>
<feature type="binding site" evidence="12">
    <location>
        <position position="294"/>
    </location>
    <ligand>
        <name>K(+)</name>
        <dbReference type="ChEBI" id="CHEBI:29103"/>
    </ligand>
</feature>
<evidence type="ECO:0000256" key="5">
    <source>
        <dbReference type="ARBA" id="ARBA00022723"/>
    </source>
</evidence>
<comment type="similarity">
    <text evidence="1">Belongs to the carbohydrate kinase pfkB family.</text>
</comment>
<evidence type="ECO:0000256" key="1">
    <source>
        <dbReference type="ARBA" id="ARBA00005380"/>
    </source>
</evidence>
<dbReference type="SUPFAM" id="SSF53613">
    <property type="entry name" value="Ribokinase-like"/>
    <property type="match status" value="1"/>
</dbReference>
<feature type="binding site" evidence="12">
    <location>
        <begin position="78"/>
        <end position="82"/>
    </location>
    <ligand>
        <name>substrate</name>
    </ligand>
</feature>
<comment type="caution">
    <text evidence="12">Lacks conserved residue(s) required for the propagation of feature annotation.</text>
</comment>
<dbReference type="HAMAP" id="MF_01987">
    <property type="entry name" value="Ribokinase"/>
    <property type="match status" value="1"/>
</dbReference>
<feature type="binding site" evidence="12">
    <location>
        <begin position="297"/>
        <end position="298"/>
    </location>
    <ligand>
        <name>ATP</name>
        <dbReference type="ChEBI" id="CHEBI:30616"/>
    </ligand>
</feature>
<dbReference type="InterPro" id="IPR029056">
    <property type="entry name" value="Ribokinase-like"/>
</dbReference>
<feature type="binding site" evidence="12">
    <location>
        <position position="181"/>
    </location>
    <ligand>
        <name>substrate</name>
    </ligand>
</feature>
<dbReference type="AlphaFoldDB" id="A0A7G6YEI3"/>
<keyword evidence="12" id="KW-0963">Cytoplasm</keyword>
<keyword evidence="10 12" id="KW-0630">Potassium</keyword>